<dbReference type="PROSITE" id="PS00168">
    <property type="entry name" value="TRP_SYNTHASE_BETA"/>
    <property type="match status" value="1"/>
</dbReference>
<comment type="caution">
    <text evidence="13">The sequence shown here is derived from an EMBL/GenBank/DDBJ whole genome shotgun (WGS) entry which is preliminary data.</text>
</comment>
<dbReference type="CDD" id="cd06446">
    <property type="entry name" value="Trp-synth_B"/>
    <property type="match status" value="1"/>
</dbReference>
<reference evidence="13" key="1">
    <citation type="submission" date="2022-08" db="EMBL/GenBank/DDBJ databases">
        <authorList>
            <person name="Gutierrez-Valencia J."/>
        </authorList>
    </citation>
    <scope>NUCLEOTIDE SEQUENCE</scope>
</reference>
<feature type="region of interest" description="Disordered" evidence="11">
    <location>
        <begin position="1"/>
        <end position="26"/>
    </location>
</feature>
<dbReference type="GO" id="GO:0009570">
    <property type="term" value="C:chloroplast stroma"/>
    <property type="evidence" value="ECO:0007669"/>
    <property type="project" value="TreeGrafter"/>
</dbReference>
<dbReference type="Proteomes" id="UP001154282">
    <property type="component" value="Unassembled WGS sequence"/>
</dbReference>
<evidence type="ECO:0000259" key="12">
    <source>
        <dbReference type="Pfam" id="PF00291"/>
    </source>
</evidence>
<dbReference type="PANTHER" id="PTHR48077">
    <property type="entry name" value="TRYPTOPHAN SYNTHASE-RELATED"/>
    <property type="match status" value="1"/>
</dbReference>
<dbReference type="HAMAP" id="MF_00133">
    <property type="entry name" value="Trp_synth_beta"/>
    <property type="match status" value="1"/>
</dbReference>
<dbReference type="InterPro" id="IPR001926">
    <property type="entry name" value="TrpB-like_PALP"/>
</dbReference>
<proteinExistence type="inferred from homology"/>
<evidence type="ECO:0000313" key="14">
    <source>
        <dbReference type="Proteomes" id="UP001154282"/>
    </source>
</evidence>
<dbReference type="InterPro" id="IPR006654">
    <property type="entry name" value="Trp_synth_beta"/>
</dbReference>
<keyword evidence="14" id="KW-1185">Reference proteome</keyword>
<keyword evidence="8 10" id="KW-0456">Lyase</keyword>
<dbReference type="InterPro" id="IPR006653">
    <property type="entry name" value="Trp_synth_b_CS"/>
</dbReference>
<comment type="catalytic activity">
    <reaction evidence="9 10">
        <text>(1S,2R)-1-C-(indol-3-yl)glycerol 3-phosphate + L-serine = D-glyceraldehyde 3-phosphate + L-tryptophan + H2O</text>
        <dbReference type="Rhea" id="RHEA:10532"/>
        <dbReference type="ChEBI" id="CHEBI:15377"/>
        <dbReference type="ChEBI" id="CHEBI:33384"/>
        <dbReference type="ChEBI" id="CHEBI:57912"/>
        <dbReference type="ChEBI" id="CHEBI:58866"/>
        <dbReference type="ChEBI" id="CHEBI:59776"/>
        <dbReference type="EC" id="4.2.1.20"/>
    </reaction>
</comment>
<dbReference type="Pfam" id="PF00291">
    <property type="entry name" value="PALP"/>
    <property type="match status" value="1"/>
</dbReference>
<keyword evidence="7 10" id="KW-0057">Aromatic amino acid biosynthesis</keyword>
<evidence type="ECO:0000256" key="8">
    <source>
        <dbReference type="ARBA" id="ARBA00023239"/>
    </source>
</evidence>
<accession>A0AAV0H639</accession>
<evidence type="ECO:0000256" key="6">
    <source>
        <dbReference type="ARBA" id="ARBA00022898"/>
    </source>
</evidence>
<evidence type="ECO:0000256" key="11">
    <source>
        <dbReference type="SAM" id="MobiDB-lite"/>
    </source>
</evidence>
<evidence type="ECO:0000256" key="1">
    <source>
        <dbReference type="ARBA" id="ARBA00001933"/>
    </source>
</evidence>
<dbReference type="FunFam" id="3.40.50.1100:FF:000004">
    <property type="entry name" value="Tryptophan synthase beta chain"/>
    <property type="match status" value="1"/>
</dbReference>
<dbReference type="InterPro" id="IPR023026">
    <property type="entry name" value="Trp_synth_beta/beta-like"/>
</dbReference>
<evidence type="ECO:0000256" key="4">
    <source>
        <dbReference type="ARBA" id="ARBA00022605"/>
    </source>
</evidence>
<protein>
    <recommendedName>
        <fullName evidence="3 10">Tryptophan synthase</fullName>
        <ecNumber evidence="3 10">4.2.1.20</ecNumber>
    </recommendedName>
</protein>
<dbReference type="EMBL" id="CAMGYJ010000002">
    <property type="protein sequence ID" value="CAI0379974.1"/>
    <property type="molecule type" value="Genomic_DNA"/>
</dbReference>
<evidence type="ECO:0000256" key="5">
    <source>
        <dbReference type="ARBA" id="ARBA00022822"/>
    </source>
</evidence>
<evidence type="ECO:0000256" key="9">
    <source>
        <dbReference type="ARBA" id="ARBA00049047"/>
    </source>
</evidence>
<name>A0AAV0H639_9ROSI</name>
<dbReference type="Gene3D" id="3.40.50.1100">
    <property type="match status" value="2"/>
</dbReference>
<keyword evidence="5 10" id="KW-0822">Tryptophan biosynthesis</keyword>
<sequence length="487" mass="52687">MAIRAAATSAPTARSSSALSLPPPISSSSSYSSAQLSFGRAKSTTRPRTTVGCAISCTMTREAAAVTSTEKDDSDPALWSRPDSFGRFGKFGGKYVPETLMYALTELESAFNSVKNDPDFQASKLCISAVKAELGGILKDYVGRETPLYFAERLTDHYRRPNGEGPHIYLKREDLNHTGAHKINNAIGQVLLAKRLGKKRIIAETGAGQHGVATATVCARFGLECIIYMGAQDMERQSLNVFRMRLLGAEVRGVHSGTATLKDATSEAIRDWVTNVESTHYILGSVAGPHPYPMMVREFHKVIGEETRRQAMEKWGGKPDILVACVGGGSNAMGLFEDFVKDKDVRLIGVEAAGLGLDSGKHAATLTKGEVGVLHGAMSYLLQDDDGQIIEPHSISAGLDYPGVGPEHSFLKEKGRAEYYCVTDEEALEAFKRVSRLEGIIPALETSHALAYLEKLCPTLPDKTKVVLNCSGRGDKDVQTAIKYLKV</sequence>
<feature type="domain" description="Tryptophan synthase beta chain-like PALP" evidence="12">
    <location>
        <begin position="143"/>
        <end position="472"/>
    </location>
</feature>
<organism evidence="13 14">
    <name type="scientific">Linum tenue</name>
    <dbReference type="NCBI Taxonomy" id="586396"/>
    <lineage>
        <taxon>Eukaryota</taxon>
        <taxon>Viridiplantae</taxon>
        <taxon>Streptophyta</taxon>
        <taxon>Embryophyta</taxon>
        <taxon>Tracheophyta</taxon>
        <taxon>Spermatophyta</taxon>
        <taxon>Magnoliopsida</taxon>
        <taxon>eudicotyledons</taxon>
        <taxon>Gunneridae</taxon>
        <taxon>Pentapetalae</taxon>
        <taxon>rosids</taxon>
        <taxon>fabids</taxon>
        <taxon>Malpighiales</taxon>
        <taxon>Linaceae</taxon>
        <taxon>Linum</taxon>
    </lineage>
</organism>
<dbReference type="InterPro" id="IPR036052">
    <property type="entry name" value="TrpB-like_PALP_sf"/>
</dbReference>
<dbReference type="PIRSF" id="PIRSF001413">
    <property type="entry name" value="Trp_syn_beta"/>
    <property type="match status" value="1"/>
</dbReference>
<comment type="cofactor">
    <cofactor evidence="1 10">
        <name>pyridoxal 5'-phosphate</name>
        <dbReference type="ChEBI" id="CHEBI:597326"/>
    </cofactor>
</comment>
<evidence type="ECO:0000256" key="7">
    <source>
        <dbReference type="ARBA" id="ARBA00023141"/>
    </source>
</evidence>
<dbReference type="GO" id="GO:0004834">
    <property type="term" value="F:tryptophan synthase activity"/>
    <property type="evidence" value="ECO:0007669"/>
    <property type="project" value="UniProtKB-EC"/>
</dbReference>
<dbReference type="PANTHER" id="PTHR48077:SF3">
    <property type="entry name" value="TRYPTOPHAN SYNTHASE"/>
    <property type="match status" value="1"/>
</dbReference>
<dbReference type="SUPFAM" id="SSF53686">
    <property type="entry name" value="Tryptophan synthase beta subunit-like PLP-dependent enzymes"/>
    <property type="match status" value="1"/>
</dbReference>
<dbReference type="AlphaFoldDB" id="A0AAV0H639"/>
<keyword evidence="6 10" id="KW-0663">Pyridoxal phosphate</keyword>
<evidence type="ECO:0000256" key="3">
    <source>
        <dbReference type="ARBA" id="ARBA00012043"/>
    </source>
</evidence>
<dbReference type="NCBIfam" id="TIGR00263">
    <property type="entry name" value="trpB"/>
    <property type="match status" value="1"/>
</dbReference>
<keyword evidence="4 10" id="KW-0028">Amino-acid biosynthesis</keyword>
<evidence type="ECO:0000313" key="13">
    <source>
        <dbReference type="EMBL" id="CAI0379974.1"/>
    </source>
</evidence>
<evidence type="ECO:0000256" key="2">
    <source>
        <dbReference type="ARBA" id="ARBA00004733"/>
    </source>
</evidence>
<comment type="pathway">
    <text evidence="2 10">Amino-acid biosynthesis; L-tryptophan biosynthesis; L-tryptophan from chorismate: step 5/5.</text>
</comment>
<dbReference type="EC" id="4.2.1.20" evidence="3 10"/>
<evidence type="ECO:0000256" key="10">
    <source>
        <dbReference type="RuleBase" id="RU003663"/>
    </source>
</evidence>
<gene>
    <name evidence="13" type="ORF">LITE_LOCUS2476</name>
</gene>
<dbReference type="FunFam" id="3.40.50.1100:FF:000001">
    <property type="entry name" value="Tryptophan synthase beta chain"/>
    <property type="match status" value="1"/>
</dbReference>